<dbReference type="Gene3D" id="1.20.1250.20">
    <property type="entry name" value="MFS general substrate transporter like domains"/>
    <property type="match status" value="2"/>
</dbReference>
<feature type="transmembrane region" description="Helical" evidence="6">
    <location>
        <begin position="331"/>
        <end position="351"/>
    </location>
</feature>
<proteinExistence type="predicted"/>
<keyword evidence="5 6" id="KW-0472">Membrane</keyword>
<dbReference type="AlphaFoldDB" id="A0A2J9VJW1"/>
<dbReference type="InterPro" id="IPR004752">
    <property type="entry name" value="AmpG_permease/AT-1"/>
</dbReference>
<dbReference type="EMBL" id="LOSJ02000001">
    <property type="protein sequence ID" value="PNM64064.1"/>
    <property type="molecule type" value="Genomic_DNA"/>
</dbReference>
<dbReference type="InterPro" id="IPR011701">
    <property type="entry name" value="MFS"/>
</dbReference>
<evidence type="ECO:0000313" key="7">
    <source>
        <dbReference type="EMBL" id="PNM64064.1"/>
    </source>
</evidence>
<gene>
    <name evidence="7" type="ORF">AL544_003900</name>
</gene>
<evidence type="ECO:0000313" key="8">
    <source>
        <dbReference type="Proteomes" id="UP000053748"/>
    </source>
</evidence>
<evidence type="ECO:0000256" key="1">
    <source>
        <dbReference type="ARBA" id="ARBA00004141"/>
    </source>
</evidence>
<feature type="transmembrane region" description="Helical" evidence="6">
    <location>
        <begin position="188"/>
        <end position="207"/>
    </location>
</feature>
<sequence length="429" mass="46325">MSNLSGNEMALSTTHHPTLSLKTLLPLMAGVYTIQSLIGMFSLQGIPAVLRSEGVPTSQIGLFYLTMLPWALKFLWAPYIEKIRHRGTTFAHHGGLIVMAQAGILLTLGAFAFTSALIHQAWLFAGVLLLALLSTIADISTDGLAVDQLHSSQRRLGNVMQVGGAYLGALFGGGVFIYLTASVSWQNATLLLIALVALMSMPSIVLFSKHKLQTNSLSRHTPSLKTAFSNPKVTLGLLLVALFQSGTRGVQSMMMPFMYDQGLTLENLGLLVAGGGIVTAIIGIGFSGWLMKHVSAIQMVIGCLVLEMFIYSGFALYSTSILQLPHGLETLYVFNAILTAAKFVALYTLMMEWSYGNQAGVDFSLFQSMDMLIAILMAMVCGWIITTYGYQTHYLLTLIASALALGKAAQILSEQTSPSKEAHYVPDNP</sequence>
<dbReference type="SUPFAM" id="SSF103473">
    <property type="entry name" value="MFS general substrate transporter"/>
    <property type="match status" value="1"/>
</dbReference>
<dbReference type="PANTHER" id="PTHR12778">
    <property type="entry name" value="SOLUTE CARRIER FAMILY 33 ACETYL-COA TRANSPORTER -RELATED"/>
    <property type="match status" value="1"/>
</dbReference>
<feature type="transmembrane region" description="Helical" evidence="6">
    <location>
        <begin position="296"/>
        <end position="319"/>
    </location>
</feature>
<evidence type="ECO:0000256" key="2">
    <source>
        <dbReference type="ARBA" id="ARBA00022448"/>
    </source>
</evidence>
<name>A0A2J9VJW1_VIBMI</name>
<dbReference type="STRING" id="674.VM_16065"/>
<dbReference type="PANTHER" id="PTHR12778:SF10">
    <property type="entry name" value="MAJOR FACILITATOR SUPERFAMILY DOMAIN-CONTAINING PROTEIN 3"/>
    <property type="match status" value="1"/>
</dbReference>
<feature type="transmembrane region" description="Helical" evidence="6">
    <location>
        <begin position="62"/>
        <end position="80"/>
    </location>
</feature>
<keyword evidence="4 6" id="KW-1133">Transmembrane helix</keyword>
<keyword evidence="3 6" id="KW-0812">Transmembrane</keyword>
<feature type="transmembrane region" description="Helical" evidence="6">
    <location>
        <begin position="29"/>
        <end position="50"/>
    </location>
</feature>
<evidence type="ECO:0000256" key="6">
    <source>
        <dbReference type="SAM" id="Phobius"/>
    </source>
</evidence>
<dbReference type="Pfam" id="PF07690">
    <property type="entry name" value="MFS_1"/>
    <property type="match status" value="1"/>
</dbReference>
<comment type="subcellular location">
    <subcellularLocation>
        <location evidence="1">Membrane</location>
        <topology evidence="1">Multi-pass membrane protein</topology>
    </subcellularLocation>
</comment>
<accession>A0A2J9VJW1</accession>
<dbReference type="InterPro" id="IPR036259">
    <property type="entry name" value="MFS_trans_sf"/>
</dbReference>
<feature type="transmembrane region" description="Helical" evidence="6">
    <location>
        <begin position="268"/>
        <end position="290"/>
    </location>
</feature>
<organism evidence="7 8">
    <name type="scientific">Vibrio mimicus</name>
    <dbReference type="NCBI Taxonomy" id="674"/>
    <lineage>
        <taxon>Bacteria</taxon>
        <taxon>Pseudomonadati</taxon>
        <taxon>Pseudomonadota</taxon>
        <taxon>Gammaproteobacteria</taxon>
        <taxon>Vibrionales</taxon>
        <taxon>Vibrionaceae</taxon>
        <taxon>Vibrio</taxon>
    </lineage>
</organism>
<evidence type="ECO:0000256" key="4">
    <source>
        <dbReference type="ARBA" id="ARBA00022989"/>
    </source>
</evidence>
<dbReference type="GO" id="GO:0022857">
    <property type="term" value="F:transmembrane transporter activity"/>
    <property type="evidence" value="ECO:0007669"/>
    <property type="project" value="InterPro"/>
</dbReference>
<feature type="transmembrane region" description="Helical" evidence="6">
    <location>
        <begin position="92"/>
        <end position="114"/>
    </location>
</feature>
<evidence type="ECO:0000256" key="3">
    <source>
        <dbReference type="ARBA" id="ARBA00022692"/>
    </source>
</evidence>
<keyword evidence="2" id="KW-0813">Transport</keyword>
<feature type="transmembrane region" description="Helical" evidence="6">
    <location>
        <begin position="371"/>
        <end position="390"/>
    </location>
</feature>
<comment type="caution">
    <text evidence="7">The sequence shown here is derived from an EMBL/GenBank/DDBJ whole genome shotgun (WGS) entry which is preliminary data.</text>
</comment>
<protein>
    <submittedName>
        <fullName evidence="7">MFS transporter</fullName>
    </submittedName>
</protein>
<dbReference type="Proteomes" id="UP000053748">
    <property type="component" value="Unassembled WGS sequence"/>
</dbReference>
<feature type="transmembrane region" description="Helical" evidence="6">
    <location>
        <begin position="121"/>
        <end position="139"/>
    </location>
</feature>
<dbReference type="OrthoDB" id="9787815at2"/>
<reference evidence="7" key="1">
    <citation type="submission" date="2017-12" db="EMBL/GenBank/DDBJ databases">
        <title>FDA dAtabase for Regulatory Grade micrObial Sequences (FDA-ARGOS): Supporting development and validation of Infectious Disease Dx tests.</title>
        <authorList>
            <person name="Hoffmann M."/>
            <person name="Allard M."/>
            <person name="Evans P."/>
            <person name="Brown E."/>
            <person name="Tallon L.J."/>
            <person name="Sadzewicz L."/>
            <person name="Sengamalay N."/>
            <person name="Ott S."/>
            <person name="Godinez A."/>
            <person name="Nagaraj S."/>
            <person name="Vavikolanu K."/>
            <person name="Aluvathingal J."/>
            <person name="Nadendla S."/>
            <person name="Hobson J."/>
            <person name="Sichtig H."/>
        </authorList>
    </citation>
    <scope>NUCLEOTIDE SEQUENCE [LARGE SCALE GENOMIC DNA]</scope>
    <source>
        <strain evidence="7">FDAARGOS_113</strain>
    </source>
</reference>
<dbReference type="GO" id="GO:0016020">
    <property type="term" value="C:membrane"/>
    <property type="evidence" value="ECO:0007669"/>
    <property type="project" value="UniProtKB-SubCell"/>
</dbReference>
<evidence type="ECO:0000256" key="5">
    <source>
        <dbReference type="ARBA" id="ARBA00023136"/>
    </source>
</evidence>
<keyword evidence="8" id="KW-1185">Reference proteome</keyword>
<feature type="transmembrane region" description="Helical" evidence="6">
    <location>
        <begin position="159"/>
        <end position="181"/>
    </location>
</feature>